<protein>
    <submittedName>
        <fullName evidence="1">CRISPR system Cascade subunit CasA</fullName>
    </submittedName>
</protein>
<dbReference type="Pfam" id="PF09481">
    <property type="entry name" value="CRISPR_Cse1"/>
    <property type="match status" value="1"/>
</dbReference>
<keyword evidence="2" id="KW-1185">Reference proteome</keyword>
<dbReference type="RefSeq" id="WP_183988749.1">
    <property type="nucleotide sequence ID" value="NZ_JACHHG010000019.1"/>
</dbReference>
<organism evidence="1 2">
    <name type="scientific">Deinobacterium chartae</name>
    <dbReference type="NCBI Taxonomy" id="521158"/>
    <lineage>
        <taxon>Bacteria</taxon>
        <taxon>Thermotogati</taxon>
        <taxon>Deinococcota</taxon>
        <taxon>Deinococci</taxon>
        <taxon>Deinococcales</taxon>
        <taxon>Deinococcaceae</taxon>
        <taxon>Deinobacterium</taxon>
    </lineage>
</organism>
<accession>A0A841I860</accession>
<dbReference type="EMBL" id="JACHHG010000019">
    <property type="protein sequence ID" value="MBB6100012.1"/>
    <property type="molecule type" value="Genomic_DNA"/>
</dbReference>
<evidence type="ECO:0000313" key="2">
    <source>
        <dbReference type="Proteomes" id="UP000569951"/>
    </source>
</evidence>
<dbReference type="Gene3D" id="1.10.132.100">
    <property type="match status" value="1"/>
</dbReference>
<name>A0A841I860_9DEIO</name>
<evidence type="ECO:0000313" key="1">
    <source>
        <dbReference type="EMBL" id="MBB6100012.1"/>
    </source>
</evidence>
<dbReference type="AlphaFoldDB" id="A0A841I860"/>
<dbReference type="InterPro" id="IPR013381">
    <property type="entry name" value="CRISPR-assoc_prot_Cse1"/>
</dbReference>
<dbReference type="CDD" id="cd09729">
    <property type="entry name" value="Cse1_I-E"/>
    <property type="match status" value="1"/>
</dbReference>
<comment type="caution">
    <text evidence="1">The sequence shown here is derived from an EMBL/GenBank/DDBJ whole genome shotgun (WGS) entry which is preliminary data.</text>
</comment>
<reference evidence="1 2" key="1">
    <citation type="submission" date="2020-08" db="EMBL/GenBank/DDBJ databases">
        <title>Genomic Encyclopedia of Type Strains, Phase IV (KMG-IV): sequencing the most valuable type-strain genomes for metagenomic binning, comparative biology and taxonomic classification.</title>
        <authorList>
            <person name="Goeker M."/>
        </authorList>
    </citation>
    <scope>NUCLEOTIDE SEQUENCE [LARGE SCALE GENOMIC DNA]</scope>
    <source>
        <strain evidence="1 2">DSM 21458</strain>
    </source>
</reference>
<sequence length="535" mass="59007">MTDASFNLLTEPWIPVRPLGSPSLRLVSLREALAAGRDFSGVEDSSPLQTVAVYRLMLAVLHRALMGPKDADEALEYLEAGQFPPDALESYLERYAPRFDLFGPQPFLQVPDLPTDGYVQTWERLGAEVGGGNTTLLFNPTRREGYVSPALTPAEAARRLIEHQTFALGGLTRKFTSAATGAPVATAALIMARGRNLHETLCLNLVPYVQGIEADVPPWEAAPLTLHDMRQFYPNGGKEKLAQPVRGIVQGYVWQGRSVRLEREQDGSVRFIAYAEGVPPNLAASWRDPMVALRPLKDGTLYPLKLSAERLFWRDFEAILPDRSRELAATEDGRVRFSQGAQPAVLQHAFEVLGELRGSAVFSLPLMVFGQVNDQAKIELWRFETYDLPPAVLGDPEVAQHVPDALTRAKDVRDALNAALRRLAEGLLSSGERDPHKDDISRLTRSLGAEQQYWSQLERPFQAFVLALREDAAPALSGWNAQLRAAALDAWELAGRGAGQSARALRARYEAEPSLMKQLYTLTGGQRDRAAQTPA</sequence>
<proteinExistence type="predicted"/>
<dbReference type="NCBIfam" id="TIGR02547">
    <property type="entry name" value="casA_cse1"/>
    <property type="match status" value="1"/>
</dbReference>
<dbReference type="Proteomes" id="UP000569951">
    <property type="component" value="Unassembled WGS sequence"/>
</dbReference>
<gene>
    <name evidence="1" type="ORF">HNR42_003477</name>
</gene>